<dbReference type="Proteomes" id="UP001359485">
    <property type="component" value="Unassembled WGS sequence"/>
</dbReference>
<name>A0ABR1AFN9_POLSC</name>
<sequence length="129" mass="14712">MLAIYTLHLNYELNLMQEKFVSVSNILMNYTTNLDETSPIGNSLLQGTLGLCDISLDNFIHKFAYFSPKTRLLRTEEAVLKGYGKYLEEVKYDMETKSDPPSYNMITIHFSADTSHRVGVPTTLSFTPF</sequence>
<dbReference type="EMBL" id="JAWJWF010000050">
    <property type="protein sequence ID" value="KAK6618136.1"/>
    <property type="molecule type" value="Genomic_DNA"/>
</dbReference>
<accession>A0ABR1AFN9</accession>
<proteinExistence type="predicted"/>
<gene>
    <name evidence="1" type="ORF">RUM44_002583</name>
</gene>
<keyword evidence="2" id="KW-1185">Reference proteome</keyword>
<organism evidence="1 2">
    <name type="scientific">Polyplax serrata</name>
    <name type="common">Common mouse louse</name>
    <dbReference type="NCBI Taxonomy" id="468196"/>
    <lineage>
        <taxon>Eukaryota</taxon>
        <taxon>Metazoa</taxon>
        <taxon>Ecdysozoa</taxon>
        <taxon>Arthropoda</taxon>
        <taxon>Hexapoda</taxon>
        <taxon>Insecta</taxon>
        <taxon>Pterygota</taxon>
        <taxon>Neoptera</taxon>
        <taxon>Paraneoptera</taxon>
        <taxon>Psocodea</taxon>
        <taxon>Troctomorpha</taxon>
        <taxon>Phthiraptera</taxon>
        <taxon>Anoplura</taxon>
        <taxon>Polyplacidae</taxon>
        <taxon>Polyplax</taxon>
    </lineage>
</organism>
<protein>
    <submittedName>
        <fullName evidence="1">Uncharacterized protein</fullName>
    </submittedName>
</protein>
<comment type="caution">
    <text evidence="1">The sequence shown here is derived from an EMBL/GenBank/DDBJ whole genome shotgun (WGS) entry which is preliminary data.</text>
</comment>
<evidence type="ECO:0000313" key="1">
    <source>
        <dbReference type="EMBL" id="KAK6618136.1"/>
    </source>
</evidence>
<evidence type="ECO:0000313" key="2">
    <source>
        <dbReference type="Proteomes" id="UP001359485"/>
    </source>
</evidence>
<reference evidence="1 2" key="1">
    <citation type="submission" date="2023-09" db="EMBL/GenBank/DDBJ databases">
        <title>Genomes of two closely related lineages of the louse Polyplax serrata with different host specificities.</title>
        <authorList>
            <person name="Martinu J."/>
            <person name="Tarabai H."/>
            <person name="Stefka J."/>
            <person name="Hypsa V."/>
        </authorList>
    </citation>
    <scope>NUCLEOTIDE SEQUENCE [LARGE SCALE GENOMIC DNA]</scope>
    <source>
        <strain evidence="1">98ZLc_SE</strain>
    </source>
</reference>